<proteinExistence type="predicted"/>
<name>A0A840X3P4_9RHOB</name>
<dbReference type="EMBL" id="JACIJS010000007">
    <property type="protein sequence ID" value="MBB5516426.1"/>
    <property type="molecule type" value="Genomic_DNA"/>
</dbReference>
<organism evidence="1 2">
    <name type="scientific">Rubricella aquisinus</name>
    <dbReference type="NCBI Taxonomy" id="2028108"/>
    <lineage>
        <taxon>Bacteria</taxon>
        <taxon>Pseudomonadati</taxon>
        <taxon>Pseudomonadota</taxon>
        <taxon>Alphaproteobacteria</taxon>
        <taxon>Rhodobacterales</taxon>
        <taxon>Paracoccaceae</taxon>
        <taxon>Rubricella</taxon>
    </lineage>
</organism>
<sequence length="275" mass="29716">MKISQFLLCSCCFVVVACAPVQNDRRPLERPADPAALFDPAYRLYIADARGALVSDDPDMIADVAQAATRPSLMDLATRRDTDRVSIRQVPFLFESPEGQSYLLADGAKALVRATPAESCPVSVQLQIKGPGAALQDAVEAALTICHEKLAQRDSEADCGCEVLAQGDLLRTSLEAFDYVRDYPARLFRNGRLDPLRYLARETVAEDGTLGFVLTGPQGPEMLLEYQDGAGVTATFPDGSEASGTTDRSGLSRGRYIEVITLNTEDGQIRISLGP</sequence>
<dbReference type="Proteomes" id="UP000553766">
    <property type="component" value="Unassembled WGS sequence"/>
</dbReference>
<evidence type="ECO:0000313" key="1">
    <source>
        <dbReference type="EMBL" id="MBB5516426.1"/>
    </source>
</evidence>
<accession>A0A840X3P4</accession>
<evidence type="ECO:0008006" key="3">
    <source>
        <dbReference type="Google" id="ProtNLM"/>
    </source>
</evidence>
<reference evidence="1 2" key="1">
    <citation type="submission" date="2020-08" db="EMBL/GenBank/DDBJ databases">
        <title>Genomic Encyclopedia of Type Strains, Phase IV (KMG-IV): sequencing the most valuable type-strain genomes for metagenomic binning, comparative biology and taxonomic classification.</title>
        <authorList>
            <person name="Goeker M."/>
        </authorList>
    </citation>
    <scope>NUCLEOTIDE SEQUENCE [LARGE SCALE GENOMIC DNA]</scope>
    <source>
        <strain evidence="1 2">DSM 103377</strain>
    </source>
</reference>
<gene>
    <name evidence="1" type="ORF">FHS89_002457</name>
</gene>
<dbReference type="AlphaFoldDB" id="A0A840X3P4"/>
<keyword evidence="2" id="KW-1185">Reference proteome</keyword>
<comment type="caution">
    <text evidence="1">The sequence shown here is derived from an EMBL/GenBank/DDBJ whole genome shotgun (WGS) entry which is preliminary data.</text>
</comment>
<protein>
    <recommendedName>
        <fullName evidence="3">Lipoprotein</fullName>
    </recommendedName>
</protein>
<evidence type="ECO:0000313" key="2">
    <source>
        <dbReference type="Proteomes" id="UP000553766"/>
    </source>
</evidence>
<dbReference type="PROSITE" id="PS51257">
    <property type="entry name" value="PROKAR_LIPOPROTEIN"/>
    <property type="match status" value="1"/>
</dbReference>
<dbReference type="RefSeq" id="WP_184012028.1">
    <property type="nucleotide sequence ID" value="NZ_JACIJS010000007.1"/>
</dbReference>